<gene>
    <name evidence="1" type="ORF">AACH00_15690</name>
</gene>
<keyword evidence="2" id="KW-1185">Reference proteome</keyword>
<accession>A0ABU9C7C9</accession>
<evidence type="ECO:0000313" key="2">
    <source>
        <dbReference type="Proteomes" id="UP001379945"/>
    </source>
</evidence>
<reference evidence="1 2" key="1">
    <citation type="submission" date="2024-04" db="EMBL/GenBank/DDBJ databases">
        <title>Novel species of the genus Ideonella isolated from streams.</title>
        <authorList>
            <person name="Lu H."/>
        </authorList>
    </citation>
    <scope>NUCLEOTIDE SEQUENCE [LARGE SCALE GENOMIC DNA]</scope>
    <source>
        <strain evidence="1 2">LYT19W</strain>
    </source>
</reference>
<dbReference type="RefSeq" id="WP_341400111.1">
    <property type="nucleotide sequence ID" value="NZ_JBBUTI010000011.1"/>
</dbReference>
<evidence type="ECO:0000313" key="1">
    <source>
        <dbReference type="EMBL" id="MEK8047804.1"/>
    </source>
</evidence>
<sequence>MSTVKLADRALPRNVPQALACIDTLQTLRSATTGPFAPGSPVTVLPPEAMRDLVWHRFKLCRWPSASLMARHTWAYRLSPFLANTHLSLPHLVTLSGVPPSHCLAFLRDMLSHQCLRVDLYAERWPLSVQLPTLSAQVSHPVTGTVNRTVSADAAPETRTTTSRTRIPAERLGLLARLRQQLGLVHDQP</sequence>
<comment type="caution">
    <text evidence="1">The sequence shown here is derived from an EMBL/GenBank/DDBJ whole genome shotgun (WGS) entry which is preliminary data.</text>
</comment>
<name>A0ABU9C7C9_9BURK</name>
<proteinExistence type="predicted"/>
<organism evidence="1 2">
    <name type="scientific">Ideonella margarita</name>
    <dbReference type="NCBI Taxonomy" id="2984191"/>
    <lineage>
        <taxon>Bacteria</taxon>
        <taxon>Pseudomonadati</taxon>
        <taxon>Pseudomonadota</taxon>
        <taxon>Betaproteobacteria</taxon>
        <taxon>Burkholderiales</taxon>
        <taxon>Sphaerotilaceae</taxon>
        <taxon>Ideonella</taxon>
    </lineage>
</organism>
<protein>
    <submittedName>
        <fullName evidence="1">Uncharacterized protein</fullName>
    </submittedName>
</protein>
<dbReference type="EMBL" id="JBBUTI010000011">
    <property type="protein sequence ID" value="MEK8047804.1"/>
    <property type="molecule type" value="Genomic_DNA"/>
</dbReference>
<dbReference type="Proteomes" id="UP001379945">
    <property type="component" value="Unassembled WGS sequence"/>
</dbReference>